<keyword evidence="5" id="KW-1185">Reference proteome</keyword>
<dbReference type="SMART" id="SM00733">
    <property type="entry name" value="Mterf"/>
    <property type="match status" value="5"/>
</dbReference>
<dbReference type="GO" id="GO:0003676">
    <property type="term" value="F:nucleic acid binding"/>
    <property type="evidence" value="ECO:0007669"/>
    <property type="project" value="InterPro"/>
</dbReference>
<dbReference type="EMBL" id="RWGY01000011">
    <property type="protein sequence ID" value="TVU28534.1"/>
    <property type="molecule type" value="Genomic_DNA"/>
</dbReference>
<reference evidence="4 5" key="1">
    <citation type="journal article" date="2019" name="Sci. Rep.">
        <title>A high-quality genome of Eragrostis curvula grass provides insights into Poaceae evolution and supports new strategies to enhance forage quality.</title>
        <authorList>
            <person name="Carballo J."/>
            <person name="Santos B.A.C.M."/>
            <person name="Zappacosta D."/>
            <person name="Garbus I."/>
            <person name="Selva J.P."/>
            <person name="Gallo C.A."/>
            <person name="Diaz A."/>
            <person name="Albertini E."/>
            <person name="Caccamo M."/>
            <person name="Echenique V."/>
        </authorList>
    </citation>
    <scope>NUCLEOTIDE SEQUENCE [LARGE SCALE GENOMIC DNA]</scope>
    <source>
        <strain evidence="5">cv. Victoria</strain>
        <tissue evidence="4">Leaf</tissue>
    </source>
</reference>
<keyword evidence="2" id="KW-0804">Transcription</keyword>
<dbReference type="Gene3D" id="1.25.70.10">
    <property type="entry name" value="Transcription termination factor 3, mitochondrial"/>
    <property type="match status" value="2"/>
</dbReference>
<name>A0A5J9UZ27_9POAL</name>
<feature type="non-terminal residue" evidence="4">
    <location>
        <position position="1"/>
    </location>
</feature>
<dbReference type="PANTHER" id="PTHR13068">
    <property type="entry name" value="CGI-12 PROTEIN-RELATED"/>
    <property type="match status" value="1"/>
</dbReference>
<evidence type="ECO:0000256" key="1">
    <source>
        <dbReference type="ARBA" id="ARBA00007692"/>
    </source>
</evidence>
<protein>
    <submittedName>
        <fullName evidence="4">Uncharacterized protein</fullName>
    </submittedName>
</protein>
<dbReference type="OrthoDB" id="637682at2759"/>
<keyword evidence="2" id="KW-0806">Transcription termination</keyword>
<dbReference type="PANTHER" id="PTHR13068:SF35">
    <property type="entry name" value="MITOCHONDRIAL TRANSCRIPTION TERMINATION FACTOR FAMILY PROTEIN"/>
    <property type="match status" value="1"/>
</dbReference>
<comment type="similarity">
    <text evidence="1">Belongs to the mTERF family.</text>
</comment>
<evidence type="ECO:0000256" key="3">
    <source>
        <dbReference type="ARBA" id="ARBA00022946"/>
    </source>
</evidence>
<evidence type="ECO:0000313" key="5">
    <source>
        <dbReference type="Proteomes" id="UP000324897"/>
    </source>
</evidence>
<keyword evidence="3" id="KW-0809">Transit peptide</keyword>
<evidence type="ECO:0000256" key="2">
    <source>
        <dbReference type="ARBA" id="ARBA00022472"/>
    </source>
</evidence>
<evidence type="ECO:0000313" key="4">
    <source>
        <dbReference type="EMBL" id="TVU28534.1"/>
    </source>
</evidence>
<dbReference type="FunFam" id="1.25.70.10:FF:000001">
    <property type="entry name" value="Mitochondrial transcription termination factor-like"/>
    <property type="match status" value="1"/>
</dbReference>
<keyword evidence="2" id="KW-0805">Transcription regulation</keyword>
<dbReference type="InterPro" id="IPR038538">
    <property type="entry name" value="MTERF_sf"/>
</dbReference>
<gene>
    <name evidence="4" type="ORF">EJB05_20055</name>
</gene>
<sequence length="352" mass="39336">MLRLEKLLLPFRRSASPIHLSPYRAFLSTAAAAASPANFAAEDYLVTTCGLTKEQAAKARKYVAHWKSPSKANAVLAYLASPPLGLSQADITRLVSRDPRILNCSIEKTLQPRIDGFFSHGFTAAQIRIFLRQASMVFRCLDTDGKLGFWLPFLGSPERFLHLIKRNSYIVTSNLERTVKANIQQLRESGLSESDVAKLCVCNARLLTSKPDSVRVILERAEELGVPRNSLMFRQAVNTTACIGPETMAAKLKFMGEMLGWSEAEVAKAVKMAPVLLRCSREKLQRVSEFLTKVVGINAKYILSSPTILMYSLERRIAPRHYVMKVLQEKGLMHKERSFFSLVTATENVVSI</sequence>
<proteinExistence type="inferred from homology"/>
<dbReference type="GO" id="GO:0006353">
    <property type="term" value="P:DNA-templated transcription termination"/>
    <property type="evidence" value="ECO:0007669"/>
    <property type="project" value="UniProtKB-KW"/>
</dbReference>
<comment type="caution">
    <text evidence="4">The sequence shown here is derived from an EMBL/GenBank/DDBJ whole genome shotgun (WGS) entry which is preliminary data.</text>
</comment>
<dbReference type="Gramene" id="TVU28534">
    <property type="protein sequence ID" value="TVU28534"/>
    <property type="gene ID" value="EJB05_20055"/>
</dbReference>
<dbReference type="Pfam" id="PF02536">
    <property type="entry name" value="mTERF"/>
    <property type="match status" value="1"/>
</dbReference>
<accession>A0A5J9UZ27</accession>
<organism evidence="4 5">
    <name type="scientific">Eragrostis curvula</name>
    <name type="common">weeping love grass</name>
    <dbReference type="NCBI Taxonomy" id="38414"/>
    <lineage>
        <taxon>Eukaryota</taxon>
        <taxon>Viridiplantae</taxon>
        <taxon>Streptophyta</taxon>
        <taxon>Embryophyta</taxon>
        <taxon>Tracheophyta</taxon>
        <taxon>Spermatophyta</taxon>
        <taxon>Magnoliopsida</taxon>
        <taxon>Liliopsida</taxon>
        <taxon>Poales</taxon>
        <taxon>Poaceae</taxon>
        <taxon>PACMAD clade</taxon>
        <taxon>Chloridoideae</taxon>
        <taxon>Eragrostideae</taxon>
        <taxon>Eragrostidinae</taxon>
        <taxon>Eragrostis</taxon>
    </lineage>
</organism>
<dbReference type="InterPro" id="IPR003690">
    <property type="entry name" value="MTERF"/>
</dbReference>
<dbReference type="AlphaFoldDB" id="A0A5J9UZ27"/>
<dbReference type="Proteomes" id="UP000324897">
    <property type="component" value="Chromosome 1"/>
</dbReference>